<dbReference type="AlphaFoldDB" id="A0A9E1GJZ3"/>
<organism evidence="1 2">
    <name type="scientific">Faecalibacterium prausnitzii</name>
    <dbReference type="NCBI Taxonomy" id="853"/>
    <lineage>
        <taxon>Bacteria</taxon>
        <taxon>Bacillati</taxon>
        <taxon>Bacillota</taxon>
        <taxon>Clostridia</taxon>
        <taxon>Eubacteriales</taxon>
        <taxon>Oscillospiraceae</taxon>
        <taxon>Faecalibacterium</taxon>
    </lineage>
</organism>
<evidence type="ECO:0000313" key="1">
    <source>
        <dbReference type="EMBL" id="MBS6621783.1"/>
    </source>
</evidence>
<sequence length="353" mass="37625">MRNTVANAAEPEQSKKYYGGTVTVDGRNLITSLMAGETIEFTRIVVGSGSMPEGVEPIDMKELVTPVADAVSTIPVVKNGEMFLTVEYRNDLNGGLKEGFWLREFGIFAKTANRPEILLYYATLGDSPQPVNAYKDNRVDIRRYPVTIALELSANVQVSYNPGAFITAPEAEELLQSMVDKALSDVGAAKIKDITIPAEGWALDVDFGEQGGMGRDDYRYYVDVVMADATAGHFPNVALHKSALAAAKEAGLCPTARADDGYVRLWARNEPSEPMEATIALLSGGEGGSSGGGGTYVLPVATSTRLGGIKVGKNLKITDDGVLSATGASVSDEDMASPTETDEMLNEVFPPKV</sequence>
<reference evidence="1" key="1">
    <citation type="submission" date="2021-02" db="EMBL/GenBank/DDBJ databases">
        <title>Infant gut strain persistence is associated with maternal origin, phylogeny, and functional potential including surface adhesion and iron acquisition.</title>
        <authorList>
            <person name="Lou Y.C."/>
        </authorList>
    </citation>
    <scope>NUCLEOTIDE SEQUENCE</scope>
    <source>
        <strain evidence="1">L2_039_000G1_dasL2_039_000G1_maxbin2.maxbin.077</strain>
    </source>
</reference>
<protein>
    <submittedName>
        <fullName evidence="1">Uncharacterized protein</fullName>
    </submittedName>
</protein>
<name>A0A9E1GJZ3_9FIRM</name>
<gene>
    <name evidence="1" type="ORF">KH315_06410</name>
</gene>
<dbReference type="Proteomes" id="UP000811365">
    <property type="component" value="Unassembled WGS sequence"/>
</dbReference>
<evidence type="ECO:0000313" key="2">
    <source>
        <dbReference type="Proteomes" id="UP000811365"/>
    </source>
</evidence>
<comment type="caution">
    <text evidence="1">The sequence shown here is derived from an EMBL/GenBank/DDBJ whole genome shotgun (WGS) entry which is preliminary data.</text>
</comment>
<accession>A0A9E1GJZ3</accession>
<dbReference type="EMBL" id="JAGZYH010000019">
    <property type="protein sequence ID" value="MBS6621783.1"/>
    <property type="molecule type" value="Genomic_DNA"/>
</dbReference>
<proteinExistence type="predicted"/>